<feature type="region of interest" description="Disordered" evidence="1">
    <location>
        <begin position="27"/>
        <end position="48"/>
    </location>
</feature>
<feature type="compositionally biased region" description="Acidic residues" evidence="1">
    <location>
        <begin position="190"/>
        <end position="200"/>
    </location>
</feature>
<dbReference type="AlphaFoldDB" id="A0A6B8W223"/>
<feature type="compositionally biased region" description="Basic and acidic residues" evidence="1">
    <location>
        <begin position="179"/>
        <end position="189"/>
    </location>
</feature>
<feature type="signal peptide" evidence="2">
    <location>
        <begin position="1"/>
        <end position="22"/>
    </location>
</feature>
<dbReference type="KEGG" id="cok:COCCU_08155"/>
<feature type="chain" id="PRO_5038949755" description="Copper chaperone PCu(A)C" evidence="2">
    <location>
        <begin position="23"/>
        <end position="200"/>
    </location>
</feature>
<dbReference type="PANTHER" id="PTHR36302:SF1">
    <property type="entry name" value="COPPER CHAPERONE PCU(A)C"/>
    <property type="match status" value="1"/>
</dbReference>
<dbReference type="Gene3D" id="2.60.40.1890">
    <property type="entry name" value="PCu(A)C copper chaperone"/>
    <property type="match status" value="1"/>
</dbReference>
<evidence type="ECO:0000313" key="3">
    <source>
        <dbReference type="EMBL" id="QGU07564.1"/>
    </source>
</evidence>
<sequence precursor="true">MTLKRTRLLCVSLLAIFALTLAACGDSSEEGTSTTAAEATTTGGDDQDNAAAVTLEDGVVRATVEDNPMTAIFGELRNNSDEEITITGFRADVAAEAYEIHETVDGVMQEKPGGITLAAGQGHELEPGAEHFMLMGLDAPVEAGDVVLLTMDLSDGSTVELGEVPVRTIAAGDEDYGDLEDHGHDSENHDDVDDGMENEH</sequence>
<dbReference type="Proteomes" id="UP000424462">
    <property type="component" value="Chromosome"/>
</dbReference>
<feature type="compositionally biased region" description="Low complexity" evidence="1">
    <location>
        <begin position="30"/>
        <end position="44"/>
    </location>
</feature>
<dbReference type="InterPro" id="IPR058248">
    <property type="entry name" value="Lxx211020-like"/>
</dbReference>
<dbReference type="PANTHER" id="PTHR36302">
    <property type="entry name" value="BLR7088 PROTEIN"/>
    <property type="match status" value="1"/>
</dbReference>
<evidence type="ECO:0000313" key="4">
    <source>
        <dbReference type="Proteomes" id="UP000424462"/>
    </source>
</evidence>
<protein>
    <recommendedName>
        <fullName evidence="5">Copper chaperone PCu(A)C</fullName>
    </recommendedName>
</protein>
<organism evidence="3 4">
    <name type="scientific">Corynebacterium occultum</name>
    <dbReference type="NCBI Taxonomy" id="2675219"/>
    <lineage>
        <taxon>Bacteria</taxon>
        <taxon>Bacillati</taxon>
        <taxon>Actinomycetota</taxon>
        <taxon>Actinomycetes</taxon>
        <taxon>Mycobacteriales</taxon>
        <taxon>Corynebacteriaceae</taxon>
        <taxon>Corynebacterium</taxon>
    </lineage>
</organism>
<evidence type="ECO:0000256" key="1">
    <source>
        <dbReference type="SAM" id="MobiDB-lite"/>
    </source>
</evidence>
<dbReference type="Pfam" id="PF04314">
    <property type="entry name" value="PCuAC"/>
    <property type="match status" value="1"/>
</dbReference>
<dbReference type="InterPro" id="IPR007410">
    <property type="entry name" value="LpqE-like"/>
</dbReference>
<dbReference type="EMBL" id="CP046455">
    <property type="protein sequence ID" value="QGU07564.1"/>
    <property type="molecule type" value="Genomic_DNA"/>
</dbReference>
<feature type="region of interest" description="Disordered" evidence="1">
    <location>
        <begin position="173"/>
        <end position="200"/>
    </location>
</feature>
<evidence type="ECO:0008006" key="5">
    <source>
        <dbReference type="Google" id="ProtNLM"/>
    </source>
</evidence>
<reference evidence="3 4" key="1">
    <citation type="submission" date="2019-11" db="EMBL/GenBank/DDBJ databases">
        <title>Complete genome sequence of Corynebacterium kalinowskii 1959, a novel Corynebacterium species isolated from soil of a small paddock in Vilsendorf, Germany.</title>
        <authorList>
            <person name="Schaffert L."/>
            <person name="Ruwe M."/>
            <person name="Milse J."/>
            <person name="Hanuschka K."/>
            <person name="Ortseifen V."/>
            <person name="Droste J."/>
            <person name="Brandt D."/>
            <person name="Schlueter L."/>
            <person name="Kutter Y."/>
            <person name="Vinke S."/>
            <person name="Viehoefer P."/>
            <person name="Jacob L."/>
            <person name="Luebke N.-C."/>
            <person name="Schulte-Berndt E."/>
            <person name="Hain C."/>
            <person name="Linder M."/>
            <person name="Schmidt P."/>
            <person name="Wollenschlaeger L."/>
            <person name="Luttermann T."/>
            <person name="Thieme E."/>
            <person name="Hassa J."/>
            <person name="Haak M."/>
            <person name="Wittchen M."/>
            <person name="Mentz A."/>
            <person name="Persicke M."/>
            <person name="Busche T."/>
            <person name="Ruckert C."/>
        </authorList>
    </citation>
    <scope>NUCLEOTIDE SEQUENCE [LARGE SCALE GENOMIC DNA]</scope>
    <source>
        <strain evidence="3 4">2039</strain>
    </source>
</reference>
<dbReference type="PROSITE" id="PS51257">
    <property type="entry name" value="PROKAR_LIPOPROTEIN"/>
    <property type="match status" value="1"/>
</dbReference>
<dbReference type="SUPFAM" id="SSF110087">
    <property type="entry name" value="DR1885-like metal-binding protein"/>
    <property type="match status" value="1"/>
</dbReference>
<accession>A0A6B8W223</accession>
<keyword evidence="4" id="KW-1185">Reference proteome</keyword>
<gene>
    <name evidence="3" type="ORF">COCCU_08155</name>
</gene>
<keyword evidence="2" id="KW-0732">Signal</keyword>
<dbReference type="InterPro" id="IPR036182">
    <property type="entry name" value="PCuAC_sf"/>
</dbReference>
<evidence type="ECO:0000256" key="2">
    <source>
        <dbReference type="SAM" id="SignalP"/>
    </source>
</evidence>
<name>A0A6B8W223_9CORY</name>
<proteinExistence type="predicted"/>